<dbReference type="EMBL" id="CP016176">
    <property type="protein sequence ID" value="AOM40265.1"/>
    <property type="molecule type" value="Genomic_DNA"/>
</dbReference>
<dbReference type="RefSeq" id="WP_069315998.1">
    <property type="nucleotide sequence ID" value="NZ_CAWNQJ010000101.1"/>
</dbReference>
<dbReference type="InterPro" id="IPR009612">
    <property type="entry name" value="IcmF-rel"/>
</dbReference>
<dbReference type="NCBIfam" id="TIGR03348">
    <property type="entry name" value="VI_IcmF"/>
    <property type="match status" value="1"/>
</dbReference>
<feature type="transmembrane region" description="Helical" evidence="2">
    <location>
        <begin position="46"/>
        <end position="66"/>
    </location>
</feature>
<dbReference type="Proteomes" id="UP000094600">
    <property type="component" value="Chromosome"/>
</dbReference>
<reference evidence="6 8" key="1">
    <citation type="submission" date="2016-06" db="EMBL/GenBank/DDBJ databases">
        <title>Bacterial characters and pathogenicity of Xenorhabdus hominickii from an entomopathogenic nematode, Steinernema monticolum.</title>
        <authorList>
            <person name="Park Y."/>
            <person name="Kim Y."/>
        </authorList>
    </citation>
    <scope>NUCLEOTIDE SEQUENCE [LARGE SCALE GENOMIC DNA]</scope>
    <source>
        <strain evidence="6 8">ANU1</strain>
    </source>
</reference>
<dbReference type="STRING" id="351679.A9255_06550"/>
<feature type="domain" description="Type VI secretion system IcmF C-terminal" evidence="3">
    <location>
        <begin position="1099"/>
        <end position="1204"/>
    </location>
</feature>
<dbReference type="InterPro" id="IPR025743">
    <property type="entry name" value="TssM1_N"/>
</dbReference>
<protein>
    <recommendedName>
        <fullName evidence="10">Type VI secretion system membrane subunit TssM</fullName>
    </recommendedName>
</protein>
<dbReference type="InterPro" id="IPR017731">
    <property type="entry name" value="TssM1-like"/>
</dbReference>
<evidence type="ECO:0008006" key="10">
    <source>
        <dbReference type="Google" id="ProtNLM"/>
    </source>
</evidence>
<dbReference type="InterPro" id="IPR053156">
    <property type="entry name" value="T6SS_TssM-like"/>
</dbReference>
<dbReference type="Proteomes" id="UP000225433">
    <property type="component" value="Unassembled WGS sequence"/>
</dbReference>
<evidence type="ECO:0000313" key="7">
    <source>
        <dbReference type="EMBL" id="PHM53222.1"/>
    </source>
</evidence>
<keyword evidence="2" id="KW-0472">Membrane</keyword>
<dbReference type="OrthoDB" id="9758229at2"/>
<name>A0A2G0Q1Y2_XENHO</name>
<evidence type="ECO:0000313" key="8">
    <source>
        <dbReference type="Proteomes" id="UP000094600"/>
    </source>
</evidence>
<keyword evidence="2" id="KW-0812">Transmembrane</keyword>
<dbReference type="InterPro" id="IPR010623">
    <property type="entry name" value="IcmF_C"/>
</dbReference>
<evidence type="ECO:0000313" key="6">
    <source>
        <dbReference type="EMBL" id="AOM40265.1"/>
    </source>
</evidence>
<dbReference type="PANTHER" id="PTHR36153:SF1">
    <property type="entry name" value="TYPE VI SECRETION SYSTEM COMPONENT TSSM1"/>
    <property type="match status" value="1"/>
</dbReference>
<evidence type="ECO:0000256" key="1">
    <source>
        <dbReference type="SAM" id="MobiDB-lite"/>
    </source>
</evidence>
<sequence length="1223" mass="140546">MLNTIFFIITNRLMWSFLGITGISSIIWFIGPMLSIGNTTPFRSSIVRIVIIALLFLFWFLIQFMSKLYQIWLNKKQSNQQAKEENNNKNKSTQSQFEQSQPVQPQYATILSNRFSDASRLLKNAYISGLNTKYKPNWKYFLSRQYLYQSPWYVVIGAPHSGKTTALANSGLNFPLADYFEKSAQYRMQEMDNCHWWFTKDAVLLDTSGRYTIQSTQHEQNTYEWNYFIHLLKKYRARQPLNGVIITISVEDLLNPSEEKRDQQAYMLRRRLSELNEQLKIRFPIYIIVTKTDLLKGFNSYFSHFNKAQREQIWGFNFPWDKVNYDIHEFFGQQCSLLQKRLDAALPDILLNQHAPRDYAESYLFPQEFAALRPLLAQYIEIAFANSGFEAPCTPRGLYFTSGTQEGVPFDKVMEKFNCDFQLPTDNDSSLLAWKNDKVSENNKNPLHNPPTNQSYFLKNLMENIFQESELANYNRWWIYRNNLLNGLGYITLAVILIFTMTLFFISYRNNKSYLTEVQDKLPSILHQGNQLNKNPNDINVYALLPILNNLEALGRSKNFSPADPPLSYQMGLYCGELVNNASLSLYTKTLKTLLLPQVAQLIASEMRNDHDNNNNIIYNTLKAYQMLYLPKHYDGKFLHNWVMQYLVAHLQPNIHQAQLDQIDRHLGQLLDNQVVTSPYVRNNQLVEQKQALLSSTPLEDRIYNQLKLKLLSKNNLPYVSLVTLAGPQAELAFSHFNGGSINQGVQGMFTPVGYRTGIIKSLPSLIQTMYNQDDWVLGSYKRKQNINEIAFSVRYFYINDYIQSWDKFLNDIHLNNTDNIEQRANMANLLSSKSSPLRNLLINISKNVTLEKLNTVETDKVGSIVSNKSDSLAKLASNKLLSNNNRLTPEQALEDHFQQIISLTKSADGQNKKIPFDNTLAQIKELSEHLNSVQNAINMGIPTPENKIIMQLQTSSEYLPAPFNNMIYSLAVGANSDTQLSDIKNISKHLKAELGGFCTSAISNRYPLTRNAHKDIRPDDMTRMFAPGIGVMDRFFQQNLVGKVDTSHSNWRFMQEMDGETLSKSKNLLQSFKQAQTIRDTFFTTGIPTPSFRVTVSQPKMDNDILSMVLDVDGQRFEYSHGPQKSKLINWPGTSGTNRVHLQLNLADGTTADLITDGPWALNRLLDKATPADQEKKYLKIERGRRVTFNIDGHFVSLEFTPNSIFSPFELPNFTCPKLISS</sequence>
<proteinExistence type="predicted"/>
<organism evidence="7 9">
    <name type="scientific">Xenorhabdus hominickii</name>
    <dbReference type="NCBI Taxonomy" id="351679"/>
    <lineage>
        <taxon>Bacteria</taxon>
        <taxon>Pseudomonadati</taxon>
        <taxon>Pseudomonadota</taxon>
        <taxon>Gammaproteobacteria</taxon>
        <taxon>Enterobacterales</taxon>
        <taxon>Morganellaceae</taxon>
        <taxon>Xenorhabdus</taxon>
    </lineage>
</organism>
<dbReference type="Pfam" id="PF06744">
    <property type="entry name" value="IcmF_C"/>
    <property type="match status" value="1"/>
</dbReference>
<dbReference type="InterPro" id="IPR027417">
    <property type="entry name" value="P-loop_NTPase"/>
</dbReference>
<evidence type="ECO:0000259" key="4">
    <source>
        <dbReference type="Pfam" id="PF06761"/>
    </source>
</evidence>
<dbReference type="EMBL" id="NJAI01000007">
    <property type="protein sequence ID" value="PHM53222.1"/>
    <property type="molecule type" value="Genomic_DNA"/>
</dbReference>
<gene>
    <name evidence="6" type="ORF">A9255_06550</name>
    <name evidence="7" type="ORF">Xhom_04116</name>
</gene>
<evidence type="ECO:0000259" key="5">
    <source>
        <dbReference type="Pfam" id="PF14331"/>
    </source>
</evidence>
<evidence type="ECO:0000256" key="2">
    <source>
        <dbReference type="SAM" id="Phobius"/>
    </source>
</evidence>
<evidence type="ECO:0000259" key="3">
    <source>
        <dbReference type="Pfam" id="PF06744"/>
    </source>
</evidence>
<feature type="domain" description="Type VI secretion system component TssM1 N-terminal" evidence="5">
    <location>
        <begin position="219"/>
        <end position="492"/>
    </location>
</feature>
<dbReference type="Pfam" id="PF06761">
    <property type="entry name" value="IcmF-related"/>
    <property type="match status" value="1"/>
</dbReference>
<feature type="domain" description="IcmF-related" evidence="4">
    <location>
        <begin position="545"/>
        <end position="849"/>
    </location>
</feature>
<dbReference type="AlphaFoldDB" id="A0A2G0Q1Y2"/>
<feature type="transmembrane region" description="Helical" evidence="2">
    <location>
        <begin position="12"/>
        <end position="34"/>
    </location>
</feature>
<dbReference type="PANTHER" id="PTHR36153">
    <property type="entry name" value="INNER MEMBRANE PROTEIN-RELATED"/>
    <property type="match status" value="1"/>
</dbReference>
<accession>A0A2G0Q1Y2</accession>
<keyword evidence="2" id="KW-1133">Transmembrane helix</keyword>
<feature type="transmembrane region" description="Helical" evidence="2">
    <location>
        <begin position="484"/>
        <end position="506"/>
    </location>
</feature>
<feature type="region of interest" description="Disordered" evidence="1">
    <location>
        <begin position="82"/>
        <end position="103"/>
    </location>
</feature>
<keyword evidence="8" id="KW-1185">Reference proteome</keyword>
<dbReference type="SUPFAM" id="SSF52540">
    <property type="entry name" value="P-loop containing nucleoside triphosphate hydrolases"/>
    <property type="match status" value="1"/>
</dbReference>
<reference evidence="7 9" key="2">
    <citation type="journal article" date="2017" name="Nat. Microbiol.">
        <title>Natural product diversity associated with the nematode symbionts Photorhabdus and Xenorhabdus.</title>
        <authorList>
            <person name="Tobias N.J."/>
            <person name="Wolff H."/>
            <person name="Djahanschiri B."/>
            <person name="Grundmann F."/>
            <person name="Kronenwerth M."/>
            <person name="Shi Y.M."/>
            <person name="Simonyi S."/>
            <person name="Grun P."/>
            <person name="Shapiro-Ilan D."/>
            <person name="Pidot S.J."/>
            <person name="Stinear T.P."/>
            <person name="Ebersberger I."/>
            <person name="Bode H.B."/>
        </authorList>
    </citation>
    <scope>NUCLEOTIDE SEQUENCE [LARGE SCALE GENOMIC DNA]</scope>
    <source>
        <strain evidence="7 9">DSM 17903</strain>
    </source>
</reference>
<evidence type="ECO:0000313" key="9">
    <source>
        <dbReference type="Proteomes" id="UP000225433"/>
    </source>
</evidence>
<dbReference type="KEGG" id="xho:A9255_06550"/>
<dbReference type="Pfam" id="PF14331">
    <property type="entry name" value="IcmF-related_N"/>
    <property type="match status" value="1"/>
</dbReference>